<dbReference type="RefSeq" id="WP_062619284.1">
    <property type="nucleotide sequence ID" value="NZ_JRWG01000001.1"/>
</dbReference>
<comment type="caution">
    <text evidence="7">The sequence shown here is derived from an EMBL/GenBank/DDBJ whole genome shotgun (WGS) entry which is preliminary data.</text>
</comment>
<name>A0A137RLW7_9FLAO</name>
<evidence type="ECO:0000259" key="6">
    <source>
        <dbReference type="PROSITE" id="PS51007"/>
    </source>
</evidence>
<dbReference type="GO" id="GO:0020037">
    <property type="term" value="F:heme binding"/>
    <property type="evidence" value="ECO:0007669"/>
    <property type="project" value="InterPro"/>
</dbReference>
<evidence type="ECO:0000313" key="7">
    <source>
        <dbReference type="EMBL" id="KXO01189.1"/>
    </source>
</evidence>
<keyword evidence="8" id="KW-1185">Reference proteome</keyword>
<protein>
    <submittedName>
        <fullName evidence="7">Cytochrome C</fullName>
    </submittedName>
</protein>
<evidence type="ECO:0000256" key="1">
    <source>
        <dbReference type="ARBA" id="ARBA00022617"/>
    </source>
</evidence>
<dbReference type="Gene3D" id="1.10.760.10">
    <property type="entry name" value="Cytochrome c-like domain"/>
    <property type="match status" value="1"/>
</dbReference>
<organism evidence="7 8">
    <name type="scientific">Aequorivita aquimaris</name>
    <dbReference type="NCBI Taxonomy" id="1548749"/>
    <lineage>
        <taxon>Bacteria</taxon>
        <taxon>Pseudomonadati</taxon>
        <taxon>Bacteroidota</taxon>
        <taxon>Flavobacteriia</taxon>
        <taxon>Flavobacteriales</taxon>
        <taxon>Flavobacteriaceae</taxon>
        <taxon>Aequorivita</taxon>
    </lineage>
</organism>
<proteinExistence type="predicted"/>
<keyword evidence="1 4" id="KW-0349">Heme</keyword>
<feature type="domain" description="Cytochrome c" evidence="6">
    <location>
        <begin position="80"/>
        <end position="169"/>
    </location>
</feature>
<keyword evidence="3 4" id="KW-0408">Iron</keyword>
<gene>
    <name evidence="7" type="ORF">LS48_01610</name>
</gene>
<dbReference type="PROSITE" id="PS51257">
    <property type="entry name" value="PROKAR_LIPOPROTEIN"/>
    <property type="match status" value="1"/>
</dbReference>
<dbReference type="OrthoDB" id="955119at2"/>
<dbReference type="InterPro" id="IPR009056">
    <property type="entry name" value="Cyt_c-like_dom"/>
</dbReference>
<dbReference type="AlphaFoldDB" id="A0A137RLW7"/>
<dbReference type="Proteomes" id="UP000070138">
    <property type="component" value="Unassembled WGS sequence"/>
</dbReference>
<feature type="region of interest" description="Disordered" evidence="5">
    <location>
        <begin position="28"/>
        <end position="59"/>
    </location>
</feature>
<keyword evidence="2 4" id="KW-0479">Metal-binding</keyword>
<dbReference type="SUPFAM" id="SSF46626">
    <property type="entry name" value="Cytochrome c"/>
    <property type="match status" value="1"/>
</dbReference>
<evidence type="ECO:0000256" key="3">
    <source>
        <dbReference type="ARBA" id="ARBA00023004"/>
    </source>
</evidence>
<dbReference type="GO" id="GO:0009055">
    <property type="term" value="F:electron transfer activity"/>
    <property type="evidence" value="ECO:0007669"/>
    <property type="project" value="InterPro"/>
</dbReference>
<evidence type="ECO:0000313" key="8">
    <source>
        <dbReference type="Proteomes" id="UP000070138"/>
    </source>
</evidence>
<sequence>MKIIMKSLAAIAIVTLISCGGKEEKKSNDIQIGQKPAATEASTETTNASSDVKPSESVDLTNKGIGPIKNLELPAEIDQAMAAKGMEVYKTKCMACHKPDKKFIGPAPTGILERRTPEWIMNMILNPEEMTKNDPLAKALLIEFNGSPMANQNLTEEEARQVLEYFRTL</sequence>
<dbReference type="EMBL" id="JRWG01000001">
    <property type="protein sequence ID" value="KXO01189.1"/>
    <property type="molecule type" value="Genomic_DNA"/>
</dbReference>
<reference evidence="8" key="1">
    <citation type="submission" date="2014-10" db="EMBL/GenBank/DDBJ databases">
        <title>Genome sequencing of Vitellibacter sp. D-24.</title>
        <authorList>
            <person name="Thevarajoo S."/>
            <person name="Selvaratnam C."/>
            <person name="Goh K.M."/>
            <person name="Chong C.S."/>
        </authorList>
    </citation>
    <scope>NUCLEOTIDE SEQUENCE [LARGE SCALE GENOMIC DNA]</scope>
    <source>
        <strain evidence="8">D-24</strain>
    </source>
</reference>
<accession>A0A137RLW7</accession>
<evidence type="ECO:0000256" key="5">
    <source>
        <dbReference type="SAM" id="MobiDB-lite"/>
    </source>
</evidence>
<evidence type="ECO:0000256" key="2">
    <source>
        <dbReference type="ARBA" id="ARBA00022723"/>
    </source>
</evidence>
<reference evidence="7 8" key="2">
    <citation type="journal article" date="2016" name="Int. J. Syst. Evol. Microbiol.">
        <title>Vitellibacter aquimaris sp. nov., a marine bacterium isolated from seawater.</title>
        <authorList>
            <person name="Thevarajoo S."/>
            <person name="Selvaratnam C."/>
            <person name="Goh K.M."/>
            <person name="Hong K.W."/>
            <person name="Chan X.Y."/>
            <person name="Chan K.G."/>
            <person name="Chong C.S."/>
        </authorList>
    </citation>
    <scope>NUCLEOTIDE SEQUENCE [LARGE SCALE GENOMIC DNA]</scope>
    <source>
        <strain evidence="7 8">D-24</strain>
    </source>
</reference>
<dbReference type="PROSITE" id="PS51007">
    <property type="entry name" value="CYTC"/>
    <property type="match status" value="1"/>
</dbReference>
<dbReference type="InterPro" id="IPR036909">
    <property type="entry name" value="Cyt_c-like_dom_sf"/>
</dbReference>
<dbReference type="STRING" id="1548749.LS48_01610"/>
<feature type="compositionally biased region" description="Low complexity" evidence="5">
    <location>
        <begin position="37"/>
        <end position="50"/>
    </location>
</feature>
<dbReference type="GO" id="GO:0046872">
    <property type="term" value="F:metal ion binding"/>
    <property type="evidence" value="ECO:0007669"/>
    <property type="project" value="UniProtKB-KW"/>
</dbReference>
<dbReference type="PATRIC" id="fig|1548749.3.peg.342"/>
<evidence type="ECO:0000256" key="4">
    <source>
        <dbReference type="PROSITE-ProRule" id="PRU00433"/>
    </source>
</evidence>
<dbReference type="Pfam" id="PF00034">
    <property type="entry name" value="Cytochrom_C"/>
    <property type="match status" value="1"/>
</dbReference>